<dbReference type="CDD" id="cd03257">
    <property type="entry name" value="ABC_NikE_OppD_transporters"/>
    <property type="match status" value="1"/>
</dbReference>
<organism evidence="9 10">
    <name type="scientific">Coprococcus catus</name>
    <dbReference type="NCBI Taxonomy" id="116085"/>
    <lineage>
        <taxon>Bacteria</taxon>
        <taxon>Bacillati</taxon>
        <taxon>Bacillota</taxon>
        <taxon>Clostridia</taxon>
        <taxon>Lachnospirales</taxon>
        <taxon>Lachnospiraceae</taxon>
        <taxon>Coprococcus</taxon>
    </lineage>
</organism>
<evidence type="ECO:0000256" key="7">
    <source>
        <dbReference type="ARBA" id="ARBA00023136"/>
    </source>
</evidence>
<dbReference type="InterPro" id="IPR003439">
    <property type="entry name" value="ABC_transporter-like_ATP-bd"/>
</dbReference>
<dbReference type="AlphaFoldDB" id="A0A3E2TMV2"/>
<evidence type="ECO:0000256" key="6">
    <source>
        <dbReference type="ARBA" id="ARBA00022840"/>
    </source>
</evidence>
<dbReference type="InterPro" id="IPR027417">
    <property type="entry name" value="P-loop_NTPase"/>
</dbReference>
<evidence type="ECO:0000259" key="8">
    <source>
        <dbReference type="PROSITE" id="PS50893"/>
    </source>
</evidence>
<dbReference type="Pfam" id="PF08352">
    <property type="entry name" value="oligo_HPY"/>
    <property type="match status" value="1"/>
</dbReference>
<dbReference type="Gene3D" id="3.40.50.300">
    <property type="entry name" value="P-loop containing nucleotide triphosphate hydrolases"/>
    <property type="match status" value="1"/>
</dbReference>
<evidence type="ECO:0000313" key="9">
    <source>
        <dbReference type="EMBL" id="RGB79697.1"/>
    </source>
</evidence>
<dbReference type="GO" id="GO:0005886">
    <property type="term" value="C:plasma membrane"/>
    <property type="evidence" value="ECO:0007669"/>
    <property type="project" value="UniProtKB-SubCell"/>
</dbReference>
<keyword evidence="4" id="KW-1003">Cell membrane</keyword>
<dbReference type="EMBL" id="QVEP01000020">
    <property type="protein sequence ID" value="RGB79697.1"/>
    <property type="molecule type" value="Genomic_DNA"/>
</dbReference>
<keyword evidence="7" id="KW-0472">Membrane</keyword>
<dbReference type="GO" id="GO:0005524">
    <property type="term" value="F:ATP binding"/>
    <property type="evidence" value="ECO:0007669"/>
    <property type="project" value="UniProtKB-KW"/>
</dbReference>
<evidence type="ECO:0000256" key="5">
    <source>
        <dbReference type="ARBA" id="ARBA00022741"/>
    </source>
</evidence>
<dbReference type="InterPro" id="IPR003593">
    <property type="entry name" value="AAA+_ATPase"/>
</dbReference>
<comment type="caution">
    <text evidence="9">The sequence shown here is derived from an EMBL/GenBank/DDBJ whole genome shotgun (WGS) entry which is preliminary data.</text>
</comment>
<dbReference type="GO" id="GO:0015833">
    <property type="term" value="P:peptide transport"/>
    <property type="evidence" value="ECO:0007669"/>
    <property type="project" value="InterPro"/>
</dbReference>
<evidence type="ECO:0000256" key="4">
    <source>
        <dbReference type="ARBA" id="ARBA00022475"/>
    </source>
</evidence>
<keyword evidence="3" id="KW-0813">Transport</keyword>
<dbReference type="PANTHER" id="PTHR43297:SF2">
    <property type="entry name" value="DIPEPTIDE TRANSPORT ATP-BINDING PROTEIN DPPD"/>
    <property type="match status" value="1"/>
</dbReference>
<dbReference type="InterPro" id="IPR017871">
    <property type="entry name" value="ABC_transporter-like_CS"/>
</dbReference>
<evidence type="ECO:0000256" key="1">
    <source>
        <dbReference type="ARBA" id="ARBA00004202"/>
    </source>
</evidence>
<keyword evidence="6 9" id="KW-0067">ATP-binding</keyword>
<sequence>MSEQLVEVKDLKVTYYQNGVETPVVRNVSFEIKKNETLGLVGESGSGKSVTSKAIMRLIADPPGKIANGEILFEGKNLLKMKEKQMQKVRGKDIAMIFQEPMTSLNPLYTCGSQIAEAILLHNKCSKQEAWERAVEILKMVGVPSPEKRAQSYPHELSGGMRQRVMIAIALSCNPRLLIADEPTTALDPTIQAQILKLIHDMQKEKDMSVLLITHDMGIVAENCDRVAVMYAGQILEIADVKTIFGNPAHPYTIGLLKAIPKLDEKVDRLYNIRGMVPRFNELPNGCTFGPRCDFCDKKCEEEAPQLVNMGDGHLVRCHYAGYLPERGI</sequence>
<dbReference type="Pfam" id="PF00005">
    <property type="entry name" value="ABC_tran"/>
    <property type="match status" value="1"/>
</dbReference>
<dbReference type="RefSeq" id="WP_117528440.1">
    <property type="nucleotide sequence ID" value="NZ_JAQCWV010000006.1"/>
</dbReference>
<comment type="subcellular location">
    <subcellularLocation>
        <location evidence="1">Cell membrane</location>
        <topology evidence="1">Peripheral membrane protein</topology>
    </subcellularLocation>
</comment>
<dbReference type="NCBIfam" id="TIGR01727">
    <property type="entry name" value="oligo_HPY"/>
    <property type="match status" value="1"/>
</dbReference>
<comment type="similarity">
    <text evidence="2">Belongs to the ABC transporter superfamily.</text>
</comment>
<protein>
    <submittedName>
        <fullName evidence="9">ABC transporter ATP-binding protein</fullName>
    </submittedName>
</protein>
<dbReference type="PROSITE" id="PS00211">
    <property type="entry name" value="ABC_TRANSPORTER_1"/>
    <property type="match status" value="1"/>
</dbReference>
<keyword evidence="5" id="KW-0547">Nucleotide-binding</keyword>
<evidence type="ECO:0000256" key="2">
    <source>
        <dbReference type="ARBA" id="ARBA00005417"/>
    </source>
</evidence>
<reference evidence="9 10" key="1">
    <citation type="submission" date="2018-08" db="EMBL/GenBank/DDBJ databases">
        <title>A genome reference for cultivated species of the human gut microbiota.</title>
        <authorList>
            <person name="Zou Y."/>
            <person name="Xue W."/>
            <person name="Luo G."/>
        </authorList>
    </citation>
    <scope>NUCLEOTIDE SEQUENCE [LARGE SCALE GENOMIC DNA]</scope>
    <source>
        <strain evidence="9 10">AF45-17</strain>
    </source>
</reference>
<dbReference type="FunFam" id="3.40.50.300:FF:000016">
    <property type="entry name" value="Oligopeptide ABC transporter ATP-binding component"/>
    <property type="match status" value="1"/>
</dbReference>
<dbReference type="InterPro" id="IPR050388">
    <property type="entry name" value="ABC_Ni/Peptide_Import"/>
</dbReference>
<dbReference type="SMART" id="SM00382">
    <property type="entry name" value="AAA"/>
    <property type="match status" value="1"/>
</dbReference>
<proteinExistence type="inferred from homology"/>
<evidence type="ECO:0000313" key="10">
    <source>
        <dbReference type="Proteomes" id="UP000260773"/>
    </source>
</evidence>
<dbReference type="SUPFAM" id="SSF52540">
    <property type="entry name" value="P-loop containing nucleoside triphosphate hydrolases"/>
    <property type="match status" value="1"/>
</dbReference>
<name>A0A3E2TMV2_9FIRM</name>
<feature type="domain" description="ABC transporter" evidence="8">
    <location>
        <begin position="6"/>
        <end position="257"/>
    </location>
</feature>
<dbReference type="GO" id="GO:0016887">
    <property type="term" value="F:ATP hydrolysis activity"/>
    <property type="evidence" value="ECO:0007669"/>
    <property type="project" value="InterPro"/>
</dbReference>
<dbReference type="InterPro" id="IPR013563">
    <property type="entry name" value="Oligopep_ABC_C"/>
</dbReference>
<dbReference type="PANTHER" id="PTHR43297">
    <property type="entry name" value="OLIGOPEPTIDE TRANSPORT ATP-BINDING PROTEIN APPD"/>
    <property type="match status" value="1"/>
</dbReference>
<accession>A0A3E2TMV2</accession>
<dbReference type="Proteomes" id="UP000260773">
    <property type="component" value="Unassembled WGS sequence"/>
</dbReference>
<dbReference type="PROSITE" id="PS50893">
    <property type="entry name" value="ABC_TRANSPORTER_2"/>
    <property type="match status" value="1"/>
</dbReference>
<gene>
    <name evidence="9" type="ORF">DW070_09155</name>
</gene>
<evidence type="ECO:0000256" key="3">
    <source>
        <dbReference type="ARBA" id="ARBA00022448"/>
    </source>
</evidence>